<evidence type="ECO:0000313" key="3">
    <source>
        <dbReference type="Proteomes" id="UP000324222"/>
    </source>
</evidence>
<accession>A0A5B7GPS2</accession>
<feature type="region of interest" description="Disordered" evidence="1">
    <location>
        <begin position="77"/>
        <end position="99"/>
    </location>
</feature>
<name>A0A5B7GPS2_PORTR</name>
<proteinExistence type="predicted"/>
<evidence type="ECO:0000256" key="1">
    <source>
        <dbReference type="SAM" id="MobiDB-lite"/>
    </source>
</evidence>
<sequence>MRPMYQLQQSAPIEEKNTTHTTCRAPRGFVGCGGLPSDTSINNSSQLIAPSNNNSSTFNCVASTIVSNCSNTALCPLHHQGGQHGSASPPPQGPHPPPS</sequence>
<dbReference type="Proteomes" id="UP000324222">
    <property type="component" value="Unassembled WGS sequence"/>
</dbReference>
<dbReference type="AlphaFoldDB" id="A0A5B7GPS2"/>
<feature type="compositionally biased region" description="Pro residues" evidence="1">
    <location>
        <begin position="88"/>
        <end position="99"/>
    </location>
</feature>
<protein>
    <submittedName>
        <fullName evidence="2">Uncharacterized protein</fullName>
    </submittedName>
</protein>
<keyword evidence="3" id="KW-1185">Reference proteome</keyword>
<reference evidence="2 3" key="1">
    <citation type="submission" date="2019-05" db="EMBL/GenBank/DDBJ databases">
        <title>Another draft genome of Portunus trituberculatus and its Hox gene families provides insights of decapod evolution.</title>
        <authorList>
            <person name="Jeong J.-H."/>
            <person name="Song I."/>
            <person name="Kim S."/>
            <person name="Choi T."/>
            <person name="Kim D."/>
            <person name="Ryu S."/>
            <person name="Kim W."/>
        </authorList>
    </citation>
    <scope>NUCLEOTIDE SEQUENCE [LARGE SCALE GENOMIC DNA]</scope>
    <source>
        <tissue evidence="2">Muscle</tissue>
    </source>
</reference>
<evidence type="ECO:0000313" key="2">
    <source>
        <dbReference type="EMBL" id="MPC62141.1"/>
    </source>
</evidence>
<gene>
    <name evidence="2" type="ORF">E2C01_056224</name>
</gene>
<feature type="compositionally biased region" description="Polar residues" evidence="1">
    <location>
        <begin position="1"/>
        <end position="11"/>
    </location>
</feature>
<feature type="region of interest" description="Disordered" evidence="1">
    <location>
        <begin position="1"/>
        <end position="22"/>
    </location>
</feature>
<organism evidence="2 3">
    <name type="scientific">Portunus trituberculatus</name>
    <name type="common">Swimming crab</name>
    <name type="synonym">Neptunus trituberculatus</name>
    <dbReference type="NCBI Taxonomy" id="210409"/>
    <lineage>
        <taxon>Eukaryota</taxon>
        <taxon>Metazoa</taxon>
        <taxon>Ecdysozoa</taxon>
        <taxon>Arthropoda</taxon>
        <taxon>Crustacea</taxon>
        <taxon>Multicrustacea</taxon>
        <taxon>Malacostraca</taxon>
        <taxon>Eumalacostraca</taxon>
        <taxon>Eucarida</taxon>
        <taxon>Decapoda</taxon>
        <taxon>Pleocyemata</taxon>
        <taxon>Brachyura</taxon>
        <taxon>Eubrachyura</taxon>
        <taxon>Portunoidea</taxon>
        <taxon>Portunidae</taxon>
        <taxon>Portuninae</taxon>
        <taxon>Portunus</taxon>
    </lineage>
</organism>
<dbReference type="EMBL" id="VSRR010019343">
    <property type="protein sequence ID" value="MPC62141.1"/>
    <property type="molecule type" value="Genomic_DNA"/>
</dbReference>
<comment type="caution">
    <text evidence="2">The sequence shown here is derived from an EMBL/GenBank/DDBJ whole genome shotgun (WGS) entry which is preliminary data.</text>
</comment>